<evidence type="ECO:0000256" key="2">
    <source>
        <dbReference type="SAM" id="SignalP"/>
    </source>
</evidence>
<feature type="chain" id="PRO_5023806557" evidence="2">
    <location>
        <begin position="22"/>
        <end position="1240"/>
    </location>
</feature>
<dbReference type="Pfam" id="PF23759">
    <property type="entry name" value="GBD_T9SS_assoc"/>
    <property type="match status" value="5"/>
</dbReference>
<evidence type="ECO:0000313" key="6">
    <source>
        <dbReference type="Proteomes" id="UP000326994"/>
    </source>
</evidence>
<dbReference type="Proteomes" id="UP000326994">
    <property type="component" value="Unassembled WGS sequence"/>
</dbReference>
<feature type="domain" description="T9SS-like galactose binding" evidence="4">
    <location>
        <begin position="547"/>
        <end position="662"/>
    </location>
</feature>
<evidence type="ECO:0000259" key="3">
    <source>
        <dbReference type="Pfam" id="PF18962"/>
    </source>
</evidence>
<accession>A0A5J4FUI0</accession>
<protein>
    <submittedName>
        <fullName evidence="5">Uncharacterized protein</fullName>
    </submittedName>
</protein>
<keyword evidence="1 2" id="KW-0732">Signal</keyword>
<feature type="domain" description="Secretion system C-terminal sorting" evidence="3">
    <location>
        <begin position="1166"/>
        <end position="1237"/>
    </location>
</feature>
<evidence type="ECO:0000259" key="4">
    <source>
        <dbReference type="Pfam" id="PF23759"/>
    </source>
</evidence>
<feature type="domain" description="T9SS-like galactose binding" evidence="4">
    <location>
        <begin position="420"/>
        <end position="539"/>
    </location>
</feature>
<evidence type="ECO:0000256" key="1">
    <source>
        <dbReference type="ARBA" id="ARBA00022729"/>
    </source>
</evidence>
<feature type="domain" description="T9SS-like galactose binding" evidence="4">
    <location>
        <begin position="288"/>
        <end position="413"/>
    </location>
</feature>
<dbReference type="Pfam" id="PF18962">
    <property type="entry name" value="Por_Secre_tail"/>
    <property type="match status" value="1"/>
</dbReference>
<reference evidence="5 6" key="1">
    <citation type="submission" date="2019-08" db="EMBL/GenBank/DDBJ databases">
        <title>Ulvibacter marinistellae sp. nov., isolated from a starfish, Patiria pectinifera.</title>
        <authorList>
            <person name="Kawano K."/>
            <person name="Ushijima N."/>
            <person name="Kihara M."/>
            <person name="Itoh H."/>
        </authorList>
    </citation>
    <scope>NUCLEOTIDE SEQUENCE [LARGE SCALE GENOMIC DNA]</scope>
    <source>
        <strain evidence="5 6">KK4</strain>
    </source>
</reference>
<organism evidence="5 6">
    <name type="scientific">Patiriisocius marinistellae</name>
    <dbReference type="NCBI Taxonomy" id="2494560"/>
    <lineage>
        <taxon>Bacteria</taxon>
        <taxon>Pseudomonadati</taxon>
        <taxon>Bacteroidota</taxon>
        <taxon>Flavobacteriia</taxon>
        <taxon>Flavobacteriales</taxon>
        <taxon>Flavobacteriaceae</taxon>
        <taxon>Patiriisocius</taxon>
    </lineage>
</organism>
<dbReference type="AlphaFoldDB" id="A0A5J4FUI0"/>
<dbReference type="InterPro" id="IPR026444">
    <property type="entry name" value="Secre_tail"/>
</dbReference>
<proteinExistence type="predicted"/>
<feature type="domain" description="T9SS-like galactose binding" evidence="4">
    <location>
        <begin position="156"/>
        <end position="281"/>
    </location>
</feature>
<dbReference type="NCBIfam" id="TIGR04183">
    <property type="entry name" value="Por_Secre_tail"/>
    <property type="match status" value="1"/>
</dbReference>
<name>A0A5J4FUI0_9FLAO</name>
<comment type="caution">
    <text evidence="5">The sequence shown here is derived from an EMBL/GenBank/DDBJ whole genome shotgun (WGS) entry which is preliminary data.</text>
</comment>
<dbReference type="RefSeq" id="WP_151892603.1">
    <property type="nucleotide sequence ID" value="NZ_BKCF01000001.1"/>
</dbReference>
<sequence length="1240" mass="135414">MKKLLLSLGLLFSFTFLFAQAPVNDDCSDRILITVSTTAPITVAPVDFALATEDDPLFVTDCETSSGTEFFDVWYEFTMPVTGNIVITDVPNTEYITLFSVNAMGDGCGGELLSCQVDDSVIGGLTAGTPYIIRYSERALFANISDFSIQAFESVANDDCANRETIAVTTTDINTYTTDFRAASEDDPLFVTDCETGAGIEFFDVWYEFTMPVTGNVVISGIPNTEYITLFSVNLAGDGCGGELLSCQVDDSVIGGLTAGTNYILRYSERELFANASNFSIQAFETVANDDCANRETIAVTTTGMNTYTTDFRAASEDDPLFVTGCETNAGIEFFDVWYEFTMPVTGNVVISGISNTEFITLFSVNSMNDGCGGEELSCQVDDSIIDGLTAGTNYVLRYSERELFANVSDFSIQAFESITNDDCSNRETITVTTTGISTYSTDFRAASEEDPFLITECETNANIEFLDVWYEFIMPVTGNIVITDVPNSEYFTIYDSCGGTELSCDVDDSVISGLTANTTYTLRYSERELFANASSFSIQAFEQEPNDNCSNATTINLSTLNPVFITTELRGASNDSEITCENNNTINYLDVWYEMTMPVDGEIQVNNVDNSISIAFFDSCEGNQISCFFNDGSLFNVEAGTILKMRASTREIFAGEYTFDVSVIPAPLPPCVETTEFISGEWNNGIPDNTMNAIIRANYNTATTIDPATMMPYGNLEACSVSIETGRTLTITAGNYLEVTSNILVNGTLNVEHQGSIVQRDDTAVTTNNGTINVNVTTPNIDPRDFMIMGSPMSNESRDGVFVDAFRVLKHNTNNFIPDPTVAAAFPMAENFADDDGDNWSTQTGVLNPAEGYFVQPQPDLSTGGAFDLTYNNGTLNNGVITTPLLFHTNKNSSPNMIANPYASAILADDFITVNPEIDEVYFWEHLTEPNGTLPGYNSANFSMEDISMYNLMGGVKAASDTSENNTKPNGLIATAQGFAVKANAAGTVTFNNTMRRLNGNTTLRTSNNTNKIWLNITNEQWEINGSTLIGFSENASEMLDKGYDSRRLATFLGIYSHLQDGSFELGIQSLGSFENTMAIPVGFSTQLAQDNASYTISIADLEGDLIENEQVYLVDTVTGIMTNLIDGSYTFNSSMGTFNNRFILKFIEEEVLNIENVSINNFVVYPNPAEDSINILSVNGSLISEVHIYDLQGRKLISEKLNVQHKLVSLDISVLNSAGYFITIITDNGSMTKSIVKE</sequence>
<dbReference type="EMBL" id="BKCF01000001">
    <property type="protein sequence ID" value="GEQ84652.1"/>
    <property type="molecule type" value="Genomic_DNA"/>
</dbReference>
<gene>
    <name evidence="5" type="ORF">ULMS_01600</name>
</gene>
<keyword evidence="6" id="KW-1185">Reference proteome</keyword>
<feature type="signal peptide" evidence="2">
    <location>
        <begin position="1"/>
        <end position="21"/>
    </location>
</feature>
<dbReference type="InterPro" id="IPR056600">
    <property type="entry name" value="GBD_T9SS_assoc"/>
</dbReference>
<feature type="domain" description="T9SS-like galactose binding" evidence="4">
    <location>
        <begin position="24"/>
        <end position="149"/>
    </location>
</feature>
<dbReference type="OrthoDB" id="860722at2"/>
<evidence type="ECO:0000313" key="5">
    <source>
        <dbReference type="EMBL" id="GEQ84652.1"/>
    </source>
</evidence>